<feature type="compositionally biased region" description="Basic and acidic residues" evidence="1">
    <location>
        <begin position="14"/>
        <end position="24"/>
    </location>
</feature>
<reference evidence="2 3" key="1">
    <citation type="submission" date="2017-03" db="EMBL/GenBank/DDBJ databases">
        <title>Salmonella serotype comparative study.</title>
        <authorList>
            <person name="Liao J."/>
        </authorList>
    </citation>
    <scope>NUCLEOTIDE SEQUENCE [LARGE SCALE GENOMIC DNA]</scope>
    <source>
        <strain evidence="2 3">NY_FSL S10-1448</strain>
    </source>
</reference>
<evidence type="ECO:0000256" key="1">
    <source>
        <dbReference type="SAM" id="MobiDB-lite"/>
    </source>
</evidence>
<name>A0A974KDH9_SALET</name>
<dbReference type="Proteomes" id="UP000868515">
    <property type="component" value="Unassembled WGS sequence"/>
</dbReference>
<protein>
    <submittedName>
        <fullName evidence="2">Uncharacterized protein</fullName>
    </submittedName>
</protein>
<accession>A0A974KDH9</accession>
<feature type="region of interest" description="Disordered" evidence="1">
    <location>
        <begin position="234"/>
        <end position="258"/>
    </location>
</feature>
<feature type="compositionally biased region" description="Basic and acidic residues" evidence="1">
    <location>
        <begin position="42"/>
        <end position="73"/>
    </location>
</feature>
<gene>
    <name evidence="2" type="ORF">R537_21955</name>
</gene>
<organism evidence="2 3">
    <name type="scientific">Salmonella enterica subsp. enterica serovar Rough O:d:1,7</name>
    <dbReference type="NCBI Taxonomy" id="1974323"/>
    <lineage>
        <taxon>Bacteria</taxon>
        <taxon>Pseudomonadati</taxon>
        <taxon>Pseudomonadota</taxon>
        <taxon>Gammaproteobacteria</taxon>
        <taxon>Enterobacterales</taxon>
        <taxon>Enterobacteriaceae</taxon>
        <taxon>Salmonella</taxon>
    </lineage>
</organism>
<comment type="caution">
    <text evidence="2">The sequence shown here is derived from an EMBL/GenBank/DDBJ whole genome shotgun (WGS) entry which is preliminary data.</text>
</comment>
<dbReference type="EMBL" id="NBPI01000022">
    <property type="protein sequence ID" value="OSD65745.1"/>
    <property type="molecule type" value="Genomic_DNA"/>
</dbReference>
<dbReference type="AlphaFoldDB" id="A0A974KDH9"/>
<evidence type="ECO:0000313" key="3">
    <source>
        <dbReference type="Proteomes" id="UP000868515"/>
    </source>
</evidence>
<feature type="compositionally biased region" description="Polar residues" evidence="1">
    <location>
        <begin position="83"/>
        <end position="93"/>
    </location>
</feature>
<feature type="compositionally biased region" description="Basic and acidic residues" evidence="1">
    <location>
        <begin position="139"/>
        <end position="150"/>
    </location>
</feature>
<evidence type="ECO:0000313" key="2">
    <source>
        <dbReference type="EMBL" id="OSD65745.1"/>
    </source>
</evidence>
<sequence>MQGRVLDGDYLTGWERRQVKKEDSGNPESRAMSASERKRKQRERERQRQEGEHKNPSAMRCHDESRNVTTDKDTDTEEELKDQNTLSDFGSNRTADEKPASPEKPPAPENPEPEQTAVRGSGDSPDPDQGIEPAGDSDPPDKPDGRDKPGGPDPVDQAFGDIFWKAGLCKVGKVKACSAFRSKYRAWKKSTHGSPPEFASMLASDIRQRLSSGVFGMDKLHPATYLNQERWNDEKPQVAPAPSGGTNTVGGAGGSWYTQSNDGSAEVFINQAAIDRLKRGANRP</sequence>
<proteinExistence type="predicted"/>
<feature type="region of interest" description="Disordered" evidence="1">
    <location>
        <begin position="1"/>
        <end position="158"/>
    </location>
</feature>